<evidence type="ECO:0000256" key="11">
    <source>
        <dbReference type="HAMAP-Rule" id="MF_00228"/>
    </source>
</evidence>
<keyword evidence="4 11" id="KW-0808">Transferase</keyword>
<comment type="catalytic activity">
    <reaction evidence="1 11">
        <text>5-(2-hydroxyethyl)-4-methylthiazole + ATP = 4-methyl-5-(2-phosphooxyethyl)-thiazole + ADP + H(+)</text>
        <dbReference type="Rhea" id="RHEA:24212"/>
        <dbReference type="ChEBI" id="CHEBI:15378"/>
        <dbReference type="ChEBI" id="CHEBI:17957"/>
        <dbReference type="ChEBI" id="CHEBI:30616"/>
        <dbReference type="ChEBI" id="CHEBI:58296"/>
        <dbReference type="ChEBI" id="CHEBI:456216"/>
        <dbReference type="EC" id="2.7.1.50"/>
    </reaction>
</comment>
<evidence type="ECO:0000256" key="4">
    <source>
        <dbReference type="ARBA" id="ARBA00022679"/>
    </source>
</evidence>
<dbReference type="PRINTS" id="PR01099">
    <property type="entry name" value="HYETHTZKNASE"/>
</dbReference>
<dbReference type="GO" id="GO:0005524">
    <property type="term" value="F:ATP binding"/>
    <property type="evidence" value="ECO:0007669"/>
    <property type="project" value="UniProtKB-UniRule"/>
</dbReference>
<dbReference type="UniPathway" id="UPA00060">
    <property type="reaction ID" value="UER00139"/>
</dbReference>
<keyword evidence="13" id="KW-1185">Reference proteome</keyword>
<evidence type="ECO:0000256" key="7">
    <source>
        <dbReference type="ARBA" id="ARBA00022777"/>
    </source>
</evidence>
<keyword evidence="5 11" id="KW-0479">Metal-binding</keyword>
<dbReference type="Proteomes" id="UP000245206">
    <property type="component" value="Unassembled WGS sequence"/>
</dbReference>
<evidence type="ECO:0000256" key="6">
    <source>
        <dbReference type="ARBA" id="ARBA00022741"/>
    </source>
</evidence>
<evidence type="ECO:0000256" key="1">
    <source>
        <dbReference type="ARBA" id="ARBA00001771"/>
    </source>
</evidence>
<feature type="binding site" evidence="11">
    <location>
        <position position="197"/>
    </location>
    <ligand>
        <name>substrate</name>
    </ligand>
</feature>
<dbReference type="Pfam" id="PF02110">
    <property type="entry name" value="HK"/>
    <property type="match status" value="1"/>
</dbReference>
<evidence type="ECO:0000256" key="9">
    <source>
        <dbReference type="ARBA" id="ARBA00022842"/>
    </source>
</evidence>
<dbReference type="AlphaFoldDB" id="A0A2P2DCJ3"/>
<comment type="function">
    <text evidence="11">Catalyzes the phosphorylation of the hydroxyl group of 4-methyl-5-beta-hydroxyethylthiazole (THZ).</text>
</comment>
<dbReference type="OrthoDB" id="9778146at2"/>
<dbReference type="GO" id="GO:0004417">
    <property type="term" value="F:hydroxyethylthiazole kinase activity"/>
    <property type="evidence" value="ECO:0007669"/>
    <property type="project" value="UniProtKB-UniRule"/>
</dbReference>
<feature type="binding site" evidence="11">
    <location>
        <position position="170"/>
    </location>
    <ligand>
        <name>ATP</name>
        <dbReference type="ChEBI" id="CHEBI:30616"/>
    </ligand>
</feature>
<dbReference type="EC" id="2.7.1.50" evidence="11"/>
<dbReference type="GO" id="GO:0009229">
    <property type="term" value="P:thiamine diphosphate biosynthetic process"/>
    <property type="evidence" value="ECO:0007669"/>
    <property type="project" value="UniProtKB-UniRule"/>
</dbReference>
<dbReference type="GO" id="GO:0000287">
    <property type="term" value="F:magnesium ion binding"/>
    <property type="evidence" value="ECO:0007669"/>
    <property type="project" value="UniProtKB-UniRule"/>
</dbReference>
<proteinExistence type="inferred from homology"/>
<dbReference type="InterPro" id="IPR000417">
    <property type="entry name" value="Hyethyz_kinase"/>
</dbReference>
<keyword evidence="9 11" id="KW-0460">Magnesium</keyword>
<dbReference type="SUPFAM" id="SSF53613">
    <property type="entry name" value="Ribokinase-like"/>
    <property type="match status" value="1"/>
</dbReference>
<accession>A0A2P2DCJ3</accession>
<dbReference type="NCBIfam" id="TIGR00694">
    <property type="entry name" value="thiM"/>
    <property type="match status" value="1"/>
</dbReference>
<reference evidence="13" key="1">
    <citation type="journal article" date="2019" name="Microbiol. Immunol.">
        <title>Molecular and phenotypic characterization of Leptospira johnsonii sp. nov., Leptospira ellinghausenii sp. nov. and Leptospira ryugenii sp. nov. isolated from soil and water in Japan.</title>
        <authorList>
            <person name="Masuzawa T."/>
            <person name="Saito M."/>
            <person name="Nakao R."/>
            <person name="Nikaido Y."/>
            <person name="Matsumoto M."/>
            <person name="Ogawa M."/>
            <person name="Yokoyama M."/>
            <person name="Hidaka Y."/>
            <person name="Tomita J."/>
            <person name="Sakakibara K."/>
            <person name="Suzuki K."/>
            <person name="Yasuda S."/>
            <person name="Sato H."/>
            <person name="Yamaguchi M."/>
            <person name="Yoshida S.I."/>
            <person name="Koizumi N."/>
            <person name="Kawamura Y."/>
        </authorList>
    </citation>
    <scope>NUCLEOTIDE SEQUENCE [LARGE SCALE GENOMIC DNA]</scope>
    <source>
        <strain evidence="13">E18</strain>
    </source>
</reference>
<comment type="pathway">
    <text evidence="3 11">Cofactor biosynthesis; thiamine diphosphate biosynthesis; 4-methyl-5-(2-phosphoethyl)-thiazole from 5-(2-hydroxyethyl)-4-methylthiazole: step 1/1.</text>
</comment>
<dbReference type="HAMAP" id="MF_00228">
    <property type="entry name" value="Thz_kinase"/>
    <property type="match status" value="1"/>
</dbReference>
<gene>
    <name evidence="11" type="primary">thiM</name>
    <name evidence="12" type="ORF">LPTSP2_16120</name>
</gene>
<keyword evidence="8 11" id="KW-0067">ATP-binding</keyword>
<dbReference type="PIRSF" id="PIRSF000513">
    <property type="entry name" value="Thz_kinase"/>
    <property type="match status" value="1"/>
</dbReference>
<evidence type="ECO:0000256" key="2">
    <source>
        <dbReference type="ARBA" id="ARBA00001946"/>
    </source>
</evidence>
<evidence type="ECO:0000256" key="3">
    <source>
        <dbReference type="ARBA" id="ARBA00004868"/>
    </source>
</evidence>
<keyword evidence="7 11" id="KW-0418">Kinase</keyword>
<comment type="similarity">
    <text evidence="11">Belongs to the Thz kinase family.</text>
</comment>
<dbReference type="InterPro" id="IPR029056">
    <property type="entry name" value="Ribokinase-like"/>
</dbReference>
<evidence type="ECO:0000313" key="12">
    <source>
        <dbReference type="EMBL" id="GBF42325.1"/>
    </source>
</evidence>
<comment type="cofactor">
    <cofactor evidence="2 11">
        <name>Mg(2+)</name>
        <dbReference type="ChEBI" id="CHEBI:18420"/>
    </cofactor>
</comment>
<feature type="binding site" evidence="11">
    <location>
        <position position="124"/>
    </location>
    <ligand>
        <name>ATP</name>
        <dbReference type="ChEBI" id="CHEBI:30616"/>
    </ligand>
</feature>
<feature type="binding site" evidence="11">
    <location>
        <position position="48"/>
    </location>
    <ligand>
        <name>substrate</name>
    </ligand>
</feature>
<name>A0A2P2DCJ3_9LEPT</name>
<dbReference type="EMBL" id="BFAZ01000008">
    <property type="protein sequence ID" value="GBF42325.1"/>
    <property type="molecule type" value="Genomic_DNA"/>
</dbReference>
<organism evidence="12 13">
    <name type="scientific">Leptospira ellinghausenii</name>
    <dbReference type="NCBI Taxonomy" id="1917822"/>
    <lineage>
        <taxon>Bacteria</taxon>
        <taxon>Pseudomonadati</taxon>
        <taxon>Spirochaetota</taxon>
        <taxon>Spirochaetia</taxon>
        <taxon>Leptospirales</taxon>
        <taxon>Leptospiraceae</taxon>
        <taxon>Leptospira</taxon>
    </lineage>
</organism>
<dbReference type="RefSeq" id="WP_108959429.1">
    <property type="nucleotide sequence ID" value="NZ_BFAZ01000008.1"/>
</dbReference>
<dbReference type="GO" id="GO:0009228">
    <property type="term" value="P:thiamine biosynthetic process"/>
    <property type="evidence" value="ECO:0007669"/>
    <property type="project" value="UniProtKB-KW"/>
</dbReference>
<dbReference type="NCBIfam" id="NF006830">
    <property type="entry name" value="PRK09355.1"/>
    <property type="match status" value="1"/>
</dbReference>
<keyword evidence="10 11" id="KW-0784">Thiamine biosynthesis</keyword>
<evidence type="ECO:0000256" key="5">
    <source>
        <dbReference type="ARBA" id="ARBA00022723"/>
    </source>
</evidence>
<sequence>MSENILKNTIEDLELLRSTVPLVHNITNYVVMNNTANALLAIGASPIMAHAIEEVEEMVTICSATVINIGTLSEPWIQSMEKAAKKAVSLGKPLVLDPVGAGASNIRNAAIRRILDSGNPSIIRGNASEILSTLSSSGKTKGVDATDSSESAVDTGKSLSNVTGGVVVISGATDYILKGTNQAQISNGDALMTKVTGLGCTASALCGAFAAVQKDQFRAATSAMAVMGIAGEMAKTKTSSPGSFQVAFLDALYELNADTIKQKLNAK</sequence>
<evidence type="ECO:0000256" key="8">
    <source>
        <dbReference type="ARBA" id="ARBA00022840"/>
    </source>
</evidence>
<evidence type="ECO:0000313" key="13">
    <source>
        <dbReference type="Proteomes" id="UP000245206"/>
    </source>
</evidence>
<dbReference type="CDD" id="cd01170">
    <property type="entry name" value="THZ_kinase"/>
    <property type="match status" value="1"/>
</dbReference>
<protein>
    <recommendedName>
        <fullName evidence="11">Hydroxyethylthiazole kinase</fullName>
        <ecNumber evidence="11">2.7.1.50</ecNumber>
    </recommendedName>
    <alternativeName>
        <fullName evidence="11">4-methyl-5-beta-hydroxyethylthiazole kinase</fullName>
        <shortName evidence="11">TH kinase</shortName>
        <shortName evidence="11">Thz kinase</shortName>
    </alternativeName>
</protein>
<evidence type="ECO:0000256" key="10">
    <source>
        <dbReference type="ARBA" id="ARBA00022977"/>
    </source>
</evidence>
<comment type="caution">
    <text evidence="12">The sequence shown here is derived from an EMBL/GenBank/DDBJ whole genome shotgun (WGS) entry which is preliminary data.</text>
</comment>
<keyword evidence="6 11" id="KW-0547">Nucleotide-binding</keyword>
<dbReference type="Gene3D" id="3.40.1190.20">
    <property type="match status" value="1"/>
</dbReference>